<evidence type="ECO:0000259" key="1">
    <source>
        <dbReference type="Pfam" id="PF06985"/>
    </source>
</evidence>
<evidence type="ECO:0000313" key="3">
    <source>
        <dbReference type="Proteomes" id="UP001056436"/>
    </source>
</evidence>
<accession>A0A9P9X8T6</accession>
<dbReference type="OrthoDB" id="3557394at2759"/>
<gene>
    <name evidence="2" type="ORF">CABS02_10284</name>
</gene>
<dbReference type="PANTHER" id="PTHR24148">
    <property type="entry name" value="ANKYRIN REPEAT DOMAIN-CONTAINING PROTEIN 39 HOMOLOG-RELATED"/>
    <property type="match status" value="1"/>
</dbReference>
<proteinExistence type="predicted"/>
<comment type="caution">
    <text evidence="2">The sequence shown here is derived from an EMBL/GenBank/DDBJ whole genome shotgun (WGS) entry which is preliminary data.</text>
</comment>
<keyword evidence="3" id="KW-1185">Reference proteome</keyword>
<organism evidence="2 3">
    <name type="scientific">Colletotrichum abscissum</name>
    <dbReference type="NCBI Taxonomy" id="1671311"/>
    <lineage>
        <taxon>Eukaryota</taxon>
        <taxon>Fungi</taxon>
        <taxon>Dikarya</taxon>
        <taxon>Ascomycota</taxon>
        <taxon>Pezizomycotina</taxon>
        <taxon>Sordariomycetes</taxon>
        <taxon>Hypocreomycetidae</taxon>
        <taxon>Glomerellales</taxon>
        <taxon>Glomerellaceae</taxon>
        <taxon>Colletotrichum</taxon>
        <taxon>Colletotrichum acutatum species complex</taxon>
    </lineage>
</organism>
<name>A0A9P9X8T6_9PEZI</name>
<protein>
    <recommendedName>
        <fullName evidence="1">Heterokaryon incompatibility domain-containing protein</fullName>
    </recommendedName>
</protein>
<dbReference type="Proteomes" id="UP001056436">
    <property type="component" value="Unassembled WGS sequence"/>
</dbReference>
<dbReference type="InterPro" id="IPR010730">
    <property type="entry name" value="HET"/>
</dbReference>
<dbReference type="EMBL" id="SDAQ01000076">
    <property type="protein sequence ID" value="KAI3542664.1"/>
    <property type="molecule type" value="Genomic_DNA"/>
</dbReference>
<evidence type="ECO:0000313" key="2">
    <source>
        <dbReference type="EMBL" id="KAI3542664.1"/>
    </source>
</evidence>
<reference evidence="2" key="1">
    <citation type="submission" date="2019-01" db="EMBL/GenBank/DDBJ databases">
        <title>Colletotrichum abscissum LGMF1257.</title>
        <authorList>
            <person name="Baroncelli R."/>
        </authorList>
    </citation>
    <scope>NUCLEOTIDE SEQUENCE</scope>
    <source>
        <strain evidence="2">Ca142</strain>
    </source>
</reference>
<feature type="domain" description="Heterokaryon incompatibility" evidence="1">
    <location>
        <begin position="66"/>
        <end position="214"/>
    </location>
</feature>
<dbReference type="PANTHER" id="PTHR24148:SF64">
    <property type="entry name" value="HETEROKARYON INCOMPATIBILITY DOMAIN-CONTAINING PROTEIN"/>
    <property type="match status" value="1"/>
</dbReference>
<dbReference type="AlphaFoldDB" id="A0A9P9X8T6"/>
<sequence>MADLGQFSLPKIQHSIHHLDNNEPGVRPPLQDPARHIRLFTLWPGTHESAIQGVFSVAALDDAPHYQCISYVWGDASDTKEITVDGEDFKIAVSLFSVLRRIRSEQEYLTVWADALCINQDDHEEKRVQVDMMFNIYSKCSNCFLWLGEVDLLGGELSLDAARYGLDFIEFCDDTDLEREDNGFSTAEGLNKIRLTFQSLLKCPWWRRIWTVQECVAPHTAFFLWGPLTIARSPLIHFGLNSNGGKLARRRWTIDKADEHYFEAAGTLLSLLEILSVLRNQIESRSQAMVDGEASISFLWNACDRQALDPRDKIFALLPFIAGSWACVKSSNYDISCIELFRRVTVDLIRACQSLLPLMGRRQSEASLEEPSWTLDWRRQEMAQHRESNSFTMTLYLFPQFNASHGIPQLDCRDLVSGDGRRLRLRGYFVGTLVRTITPPVEVSSVPGHRFDYSYTLRNLIKTWKQHIAEDAFSELRELDKPLFKKEAIAEFSGMWDDMEKADKYLFDSSGPAEYGTSKKIQILVWLQSRVMNIFLTCGGCFGVGTHDTKEGDEVWILCSGFMPLILRPIKSNGEQSDDNGQVDGPATFILPEMQDRYHLVSDCYMPGIMNGELSLEGNSNLRTITLC</sequence>
<dbReference type="Pfam" id="PF06985">
    <property type="entry name" value="HET"/>
    <property type="match status" value="1"/>
</dbReference>
<dbReference type="InterPro" id="IPR052895">
    <property type="entry name" value="HetReg/Transcr_Mod"/>
</dbReference>